<feature type="binding site" evidence="6">
    <location>
        <position position="164"/>
    </location>
    <ligand>
        <name>ATP</name>
        <dbReference type="ChEBI" id="CHEBI:30616"/>
    </ligand>
</feature>
<gene>
    <name evidence="8" type="ORF">G9C98_006155</name>
</gene>
<keyword evidence="5 6" id="KW-0067">ATP-binding</keyword>
<keyword evidence="1" id="KW-0723">Serine/threonine-protein kinase</keyword>
<dbReference type="AlphaFoldDB" id="A0A8J5R5N3"/>
<evidence type="ECO:0000259" key="7">
    <source>
        <dbReference type="PROSITE" id="PS50132"/>
    </source>
</evidence>
<organism evidence="8 9">
    <name type="scientific">Cotesia typhae</name>
    <dbReference type="NCBI Taxonomy" id="2053667"/>
    <lineage>
        <taxon>Eukaryota</taxon>
        <taxon>Metazoa</taxon>
        <taxon>Ecdysozoa</taxon>
        <taxon>Arthropoda</taxon>
        <taxon>Hexapoda</taxon>
        <taxon>Insecta</taxon>
        <taxon>Pterygota</taxon>
        <taxon>Neoptera</taxon>
        <taxon>Endopterygota</taxon>
        <taxon>Hymenoptera</taxon>
        <taxon>Apocrita</taxon>
        <taxon>Ichneumonoidea</taxon>
        <taxon>Braconidae</taxon>
        <taxon>Microgastrinae</taxon>
        <taxon>Cotesia</taxon>
    </lineage>
</organism>
<dbReference type="EMBL" id="JAAOIC020000043">
    <property type="protein sequence ID" value="KAG8038459.1"/>
    <property type="molecule type" value="Genomic_DNA"/>
</dbReference>
<keyword evidence="3 6" id="KW-0547">Nucleotide-binding</keyword>
<dbReference type="GO" id="GO:0005524">
    <property type="term" value="F:ATP binding"/>
    <property type="evidence" value="ECO:0007669"/>
    <property type="project" value="UniProtKB-UniRule"/>
</dbReference>
<keyword evidence="2" id="KW-0808">Transferase</keyword>
<dbReference type="PANTHER" id="PTHR24355">
    <property type="entry name" value="G PROTEIN-COUPLED RECEPTOR KINASE/RIBOSOMAL PROTEIN S6 KINASE"/>
    <property type="match status" value="1"/>
</dbReference>
<dbReference type="PANTHER" id="PTHR24355:SF28">
    <property type="entry name" value="G PROTEIN-COUPLED RECEPTOR KINASE 2"/>
    <property type="match status" value="1"/>
</dbReference>
<comment type="caution">
    <text evidence="8">The sequence shown here is derived from an EMBL/GenBank/DDBJ whole genome shotgun (WGS) entry which is preliminary data.</text>
</comment>
<dbReference type="SMART" id="SM00315">
    <property type="entry name" value="RGS"/>
    <property type="match status" value="1"/>
</dbReference>
<reference evidence="8" key="2">
    <citation type="submission" date="2021-04" db="EMBL/GenBank/DDBJ databases">
        <title>Genome-wide patterns of bracovirus chromosomal integration into multiple host tissues during parasitism.</title>
        <authorList>
            <person name="Chebbi M.A.C."/>
        </authorList>
    </citation>
    <scope>NUCLEOTIDE SEQUENCE</scope>
    <source>
        <tissue evidence="8">Whole body</tissue>
    </source>
</reference>
<dbReference type="Pfam" id="PF00615">
    <property type="entry name" value="RGS"/>
    <property type="match status" value="1"/>
</dbReference>
<dbReference type="GO" id="GO:0009966">
    <property type="term" value="P:regulation of signal transduction"/>
    <property type="evidence" value="ECO:0007669"/>
    <property type="project" value="TreeGrafter"/>
</dbReference>
<evidence type="ECO:0000256" key="5">
    <source>
        <dbReference type="ARBA" id="ARBA00022840"/>
    </source>
</evidence>
<evidence type="ECO:0000256" key="3">
    <source>
        <dbReference type="ARBA" id="ARBA00022741"/>
    </source>
</evidence>
<dbReference type="OrthoDB" id="354826at2759"/>
<dbReference type="Pfam" id="PF00069">
    <property type="entry name" value="Pkinase"/>
    <property type="match status" value="1"/>
</dbReference>
<dbReference type="PROSITE" id="PS50132">
    <property type="entry name" value="RGS"/>
    <property type="match status" value="1"/>
</dbReference>
<proteinExistence type="predicted"/>
<feature type="domain" description="RGS" evidence="7">
    <location>
        <begin position="34"/>
        <end position="117"/>
    </location>
</feature>
<dbReference type="InterPro" id="IPR016137">
    <property type="entry name" value="RGS"/>
</dbReference>
<dbReference type="GO" id="GO:0004674">
    <property type="term" value="F:protein serine/threonine kinase activity"/>
    <property type="evidence" value="ECO:0007669"/>
    <property type="project" value="UniProtKB-KW"/>
</dbReference>
<keyword evidence="9" id="KW-1185">Reference proteome</keyword>
<sequence length="244" mass="27942">MELENIVANTVYLKAREGGGDSNKDIKYSYVVDQQPIGRVLFRQFCQDLKPAYHRFNLLLDAIEKYEIEIDENRTELAKDLYEQYLKHENSEVSGILNDSVISQCEERLSSAGKDLFVQPVTYKTFRMYRVLGKGGFGEVCACQVRATGKMYACKKLEKKRIKKRKGESMMIETECFKELNVLGPDCSPTPDLLINYPLTNNDSRGCFPFRRKKKQNARTRQIPISDGHLFELSQSQGSELPAS</sequence>
<protein>
    <recommendedName>
        <fullName evidence="7">RGS domain-containing protein</fullName>
    </recommendedName>
</protein>
<evidence type="ECO:0000313" key="8">
    <source>
        <dbReference type="EMBL" id="KAG8038459.1"/>
    </source>
</evidence>
<dbReference type="PROSITE" id="PS00107">
    <property type="entry name" value="PROTEIN_KINASE_ATP"/>
    <property type="match status" value="1"/>
</dbReference>
<name>A0A8J5R5N3_9HYME</name>
<evidence type="ECO:0000256" key="1">
    <source>
        <dbReference type="ARBA" id="ARBA00022527"/>
    </source>
</evidence>
<evidence type="ECO:0000256" key="2">
    <source>
        <dbReference type="ARBA" id="ARBA00022679"/>
    </source>
</evidence>
<dbReference type="InterPro" id="IPR017441">
    <property type="entry name" value="Protein_kinase_ATP_BS"/>
</dbReference>
<dbReference type="InterPro" id="IPR000719">
    <property type="entry name" value="Prot_kinase_dom"/>
</dbReference>
<keyword evidence="4" id="KW-0418">Kinase</keyword>
<evidence type="ECO:0000256" key="6">
    <source>
        <dbReference type="PROSITE-ProRule" id="PRU10141"/>
    </source>
</evidence>
<accession>A0A8J5R5N3</accession>
<evidence type="ECO:0000256" key="4">
    <source>
        <dbReference type="ARBA" id="ARBA00022777"/>
    </source>
</evidence>
<reference evidence="8" key="1">
    <citation type="submission" date="2020-03" db="EMBL/GenBank/DDBJ databases">
        <authorList>
            <person name="Chebbi M.A."/>
            <person name="Drezen J.M."/>
        </authorList>
    </citation>
    <scope>NUCLEOTIDE SEQUENCE</scope>
    <source>
        <tissue evidence="8">Whole body</tissue>
    </source>
</reference>
<evidence type="ECO:0000313" key="9">
    <source>
        <dbReference type="Proteomes" id="UP000729913"/>
    </source>
</evidence>
<dbReference type="Proteomes" id="UP000729913">
    <property type="component" value="Unassembled WGS sequence"/>
</dbReference>
<dbReference type="GO" id="GO:0005737">
    <property type="term" value="C:cytoplasm"/>
    <property type="evidence" value="ECO:0007669"/>
    <property type="project" value="TreeGrafter"/>
</dbReference>